<evidence type="ECO:0000259" key="3">
    <source>
        <dbReference type="Pfam" id="PF00144"/>
    </source>
</evidence>
<dbReference type="PANTHER" id="PTHR46825:SF9">
    <property type="entry name" value="BETA-LACTAMASE-RELATED DOMAIN-CONTAINING PROTEIN"/>
    <property type="match status" value="1"/>
</dbReference>
<evidence type="ECO:0000313" key="5">
    <source>
        <dbReference type="Proteomes" id="UP000775547"/>
    </source>
</evidence>
<dbReference type="EMBL" id="JABCKV010000129">
    <property type="protein sequence ID" value="KAG5643175.1"/>
    <property type="molecule type" value="Genomic_DNA"/>
</dbReference>
<keyword evidence="2" id="KW-0732">Signal</keyword>
<dbReference type="InterPro" id="IPR001466">
    <property type="entry name" value="Beta-lactam-related"/>
</dbReference>
<dbReference type="Proteomes" id="UP000775547">
    <property type="component" value="Unassembled WGS sequence"/>
</dbReference>
<keyword evidence="5" id="KW-1185">Reference proteome</keyword>
<accession>A0A9P7G5I0</accession>
<proteinExistence type="inferred from homology"/>
<sequence>MLLQSLVKLVPFYILYTSGALAQNTTTTDLLDAQTENFVNQALADWKSPGGVAIAFVRQNEQGEWVNIETRGYGRATASGNKVTEQTLFNLASISKLYTVSAIGLLMHNESVTPKFDWETRIVDLIPEFNATDSAVRQEATIVDFLSHRTGYPRHEFSYRYNDTVDTLINRFQYQRQSLGFRQRWQYNNNPYTILSVLPPRFLNGSITFARYVKDNIFEPLNMSSTTYSYQIADATGHRADGMTRKGWNLYKDVFAGEPAATKWWSGTTGGEDGNILSGSGGVISNAIDMTTWLRTLLLEGRNPATNTSVIPADVIRFASTAVIPQTFRPEYPEVSLLAYGSAQLQITYRGHLVVEHPGYVRGFNSQISRLPNDGIGIAVLTNDHEYGRQISQLIKYYILDRALGLEPIDWSTRLQATKINPPARATPRPTNTTLPSANFTTFAGQYRNDGYGQFELCQVFPEHAEATIHCKALVQSLPTILPGAVHPNVPTFFGALDSPWFTHIRLEHFNGDLFNVSTLISTVQNSTSEPYWTFNDHSDSDNGVVAETEVVDGRVFIGMAGLWFGTWEPSVPPFTPKPHGNTVRERAEIYWEKLQLQY</sequence>
<dbReference type="AlphaFoldDB" id="A0A9P7G5I0"/>
<dbReference type="OrthoDB" id="5946976at2759"/>
<gene>
    <name evidence="4" type="ORF">DXG03_001379</name>
</gene>
<dbReference type="Pfam" id="PF00144">
    <property type="entry name" value="Beta-lactamase"/>
    <property type="match status" value="1"/>
</dbReference>
<comment type="caution">
    <text evidence="4">The sequence shown here is derived from an EMBL/GenBank/DDBJ whole genome shotgun (WGS) entry which is preliminary data.</text>
</comment>
<dbReference type="InterPro" id="IPR050491">
    <property type="entry name" value="AmpC-like"/>
</dbReference>
<dbReference type="Gene3D" id="3.40.710.10">
    <property type="entry name" value="DD-peptidase/beta-lactamase superfamily"/>
    <property type="match status" value="1"/>
</dbReference>
<comment type="similarity">
    <text evidence="1">Belongs to the peptidase S12 family.</text>
</comment>
<reference evidence="4" key="1">
    <citation type="submission" date="2020-07" db="EMBL/GenBank/DDBJ databases">
        <authorList>
            <person name="Nieuwenhuis M."/>
            <person name="Van De Peppel L.J.J."/>
        </authorList>
    </citation>
    <scope>NUCLEOTIDE SEQUENCE</scope>
    <source>
        <strain evidence="4">AP01</strain>
        <tissue evidence="4">Mycelium</tissue>
    </source>
</reference>
<feature type="signal peptide" evidence="2">
    <location>
        <begin position="1"/>
        <end position="22"/>
    </location>
</feature>
<feature type="chain" id="PRO_5040329437" description="Beta-lactamase-related domain-containing protein" evidence="2">
    <location>
        <begin position="23"/>
        <end position="599"/>
    </location>
</feature>
<evidence type="ECO:0000313" key="4">
    <source>
        <dbReference type="EMBL" id="KAG5643175.1"/>
    </source>
</evidence>
<protein>
    <recommendedName>
        <fullName evidence="3">Beta-lactamase-related domain-containing protein</fullName>
    </recommendedName>
</protein>
<dbReference type="InterPro" id="IPR012338">
    <property type="entry name" value="Beta-lactam/transpept-like"/>
</dbReference>
<evidence type="ECO:0000256" key="1">
    <source>
        <dbReference type="ARBA" id="ARBA00038215"/>
    </source>
</evidence>
<reference evidence="4" key="2">
    <citation type="submission" date="2021-10" db="EMBL/GenBank/DDBJ databases">
        <title>Phylogenomics reveals ancestral predisposition of the termite-cultivated fungus Termitomyces towards a domesticated lifestyle.</title>
        <authorList>
            <person name="Auxier B."/>
            <person name="Grum-Grzhimaylo A."/>
            <person name="Cardenas M.E."/>
            <person name="Lodge J.D."/>
            <person name="Laessoe T."/>
            <person name="Pedersen O."/>
            <person name="Smith M.E."/>
            <person name="Kuyper T.W."/>
            <person name="Franco-Molano E.A."/>
            <person name="Baroni T.J."/>
            <person name="Aanen D.K."/>
        </authorList>
    </citation>
    <scope>NUCLEOTIDE SEQUENCE</scope>
    <source>
        <strain evidence="4">AP01</strain>
        <tissue evidence="4">Mycelium</tissue>
    </source>
</reference>
<dbReference type="PANTHER" id="PTHR46825">
    <property type="entry name" value="D-ALANYL-D-ALANINE-CARBOXYPEPTIDASE/ENDOPEPTIDASE AMPH"/>
    <property type="match status" value="1"/>
</dbReference>
<dbReference type="SUPFAM" id="SSF56601">
    <property type="entry name" value="beta-lactamase/transpeptidase-like"/>
    <property type="match status" value="1"/>
</dbReference>
<name>A0A9P7G5I0_9AGAR</name>
<organism evidence="4 5">
    <name type="scientific">Asterophora parasitica</name>
    <dbReference type="NCBI Taxonomy" id="117018"/>
    <lineage>
        <taxon>Eukaryota</taxon>
        <taxon>Fungi</taxon>
        <taxon>Dikarya</taxon>
        <taxon>Basidiomycota</taxon>
        <taxon>Agaricomycotina</taxon>
        <taxon>Agaricomycetes</taxon>
        <taxon>Agaricomycetidae</taxon>
        <taxon>Agaricales</taxon>
        <taxon>Tricholomatineae</taxon>
        <taxon>Lyophyllaceae</taxon>
        <taxon>Asterophora</taxon>
    </lineage>
</organism>
<feature type="domain" description="Beta-lactamase-related" evidence="3">
    <location>
        <begin position="66"/>
        <end position="386"/>
    </location>
</feature>
<evidence type="ECO:0000256" key="2">
    <source>
        <dbReference type="SAM" id="SignalP"/>
    </source>
</evidence>